<dbReference type="AlphaFoldDB" id="A0A067L7P7"/>
<reference evidence="1 2" key="1">
    <citation type="journal article" date="2014" name="PLoS ONE">
        <title>Global Analysis of Gene Expression Profiles in Physic Nut (Jatropha curcas L.) Seedlings Exposed to Salt Stress.</title>
        <authorList>
            <person name="Zhang L."/>
            <person name="Zhang C."/>
            <person name="Wu P."/>
            <person name="Chen Y."/>
            <person name="Li M."/>
            <person name="Jiang H."/>
            <person name="Wu G."/>
        </authorList>
    </citation>
    <scope>NUCLEOTIDE SEQUENCE [LARGE SCALE GENOMIC DNA]</scope>
    <source>
        <strain evidence="2">cv. GZQX0401</strain>
        <tissue evidence="1">Young leaves</tissue>
    </source>
</reference>
<protein>
    <submittedName>
        <fullName evidence="1">Uncharacterized protein</fullName>
    </submittedName>
</protein>
<dbReference type="OrthoDB" id="1929722at2759"/>
<evidence type="ECO:0000313" key="1">
    <source>
        <dbReference type="EMBL" id="KDP44491.1"/>
    </source>
</evidence>
<keyword evidence="2" id="KW-1185">Reference proteome</keyword>
<dbReference type="EMBL" id="KK914251">
    <property type="protein sequence ID" value="KDP44491.1"/>
    <property type="molecule type" value="Genomic_DNA"/>
</dbReference>
<gene>
    <name evidence="1" type="ORF">JCGZ_16324</name>
</gene>
<name>A0A067L7P7_JATCU</name>
<dbReference type="PANTHER" id="PTHR38370:SF1">
    <property type="entry name" value="BETA-1,4-XYLOSIDASE"/>
    <property type="match status" value="1"/>
</dbReference>
<dbReference type="Proteomes" id="UP000027138">
    <property type="component" value="Unassembled WGS sequence"/>
</dbReference>
<proteinExistence type="predicted"/>
<evidence type="ECO:0000313" key="2">
    <source>
        <dbReference type="Proteomes" id="UP000027138"/>
    </source>
</evidence>
<accession>A0A067L7P7</accession>
<organism evidence="1 2">
    <name type="scientific">Jatropha curcas</name>
    <name type="common">Barbados nut</name>
    <dbReference type="NCBI Taxonomy" id="180498"/>
    <lineage>
        <taxon>Eukaryota</taxon>
        <taxon>Viridiplantae</taxon>
        <taxon>Streptophyta</taxon>
        <taxon>Embryophyta</taxon>
        <taxon>Tracheophyta</taxon>
        <taxon>Spermatophyta</taxon>
        <taxon>Magnoliopsida</taxon>
        <taxon>eudicotyledons</taxon>
        <taxon>Gunneridae</taxon>
        <taxon>Pentapetalae</taxon>
        <taxon>rosids</taxon>
        <taxon>fabids</taxon>
        <taxon>Malpighiales</taxon>
        <taxon>Euphorbiaceae</taxon>
        <taxon>Crotonoideae</taxon>
        <taxon>Jatropheae</taxon>
        <taxon>Jatropha</taxon>
    </lineage>
</organism>
<sequence length="112" mass="12576">MEGLIPYLLHAMKKQKPHNNYRSFSAGSSRSYHLLVGGVDSVSGSSHRRTRSDFQPSNLDFFEQRSGENLRSNSLIKRTANSPAVANGSTFGANYYNHQVKNNTSVSHLRQY</sequence>
<dbReference type="PANTHER" id="PTHR38370">
    <property type="entry name" value="BETA-1,4-XYLOSIDASE"/>
    <property type="match status" value="1"/>
</dbReference>